<gene>
    <name evidence="4" type="ORF">COX81_03640</name>
</gene>
<reference evidence="5" key="1">
    <citation type="submission" date="2017-09" db="EMBL/GenBank/DDBJ databases">
        <title>Depth-based differentiation of microbial function through sediment-hosted aquifers and enrichment of novel symbionts in the deep terrestrial subsurface.</title>
        <authorList>
            <person name="Probst A.J."/>
            <person name="Ladd B."/>
            <person name="Jarett J.K."/>
            <person name="Geller-Mcgrath D.E."/>
            <person name="Sieber C.M.K."/>
            <person name="Emerson J.B."/>
            <person name="Anantharaman K."/>
            <person name="Thomas B.C."/>
            <person name="Malmstrom R."/>
            <person name="Stieglmeier M."/>
            <person name="Klingl A."/>
            <person name="Woyke T."/>
            <person name="Ryan C.M."/>
            <person name="Banfield J.F."/>
        </authorList>
    </citation>
    <scope>NUCLEOTIDE SEQUENCE [LARGE SCALE GENOMIC DNA]</scope>
</reference>
<dbReference type="Pfam" id="PF08241">
    <property type="entry name" value="Methyltransf_11"/>
    <property type="match status" value="1"/>
</dbReference>
<evidence type="ECO:0000259" key="3">
    <source>
        <dbReference type="Pfam" id="PF08241"/>
    </source>
</evidence>
<protein>
    <recommendedName>
        <fullName evidence="3">Methyltransferase type 11 domain-containing protein</fullName>
    </recommendedName>
</protein>
<dbReference type="InterPro" id="IPR029063">
    <property type="entry name" value="SAM-dependent_MTases_sf"/>
</dbReference>
<dbReference type="GO" id="GO:0008757">
    <property type="term" value="F:S-adenosylmethionine-dependent methyltransferase activity"/>
    <property type="evidence" value="ECO:0007669"/>
    <property type="project" value="InterPro"/>
</dbReference>
<dbReference type="EMBL" id="PFPK01000044">
    <property type="protein sequence ID" value="PIZ94429.1"/>
    <property type="molecule type" value="Genomic_DNA"/>
</dbReference>
<dbReference type="PANTHER" id="PTHR13069">
    <property type="entry name" value="ALKYLATED DNA REPAIR PROTEIN ALKB HOMOLOG 8"/>
    <property type="match status" value="1"/>
</dbReference>
<evidence type="ECO:0000256" key="1">
    <source>
        <dbReference type="ARBA" id="ARBA00022603"/>
    </source>
</evidence>
<keyword evidence="1" id="KW-0489">Methyltransferase</keyword>
<evidence type="ECO:0000313" key="4">
    <source>
        <dbReference type="EMBL" id="PIZ94429.1"/>
    </source>
</evidence>
<dbReference type="InterPro" id="IPR051422">
    <property type="entry name" value="AlkB_tRNA_MeTrf/Diox"/>
</dbReference>
<name>A0A2M7V727_9BACT</name>
<evidence type="ECO:0000313" key="5">
    <source>
        <dbReference type="Proteomes" id="UP000228568"/>
    </source>
</evidence>
<organism evidence="4 5">
    <name type="scientific">Candidatus Magasanikbacteria bacterium CG_4_10_14_0_2_um_filter_37_12</name>
    <dbReference type="NCBI Taxonomy" id="1974637"/>
    <lineage>
        <taxon>Bacteria</taxon>
        <taxon>Candidatus Magasanikiibacteriota</taxon>
    </lineage>
</organism>
<dbReference type="GO" id="GO:0008175">
    <property type="term" value="F:tRNA methyltransferase activity"/>
    <property type="evidence" value="ECO:0007669"/>
    <property type="project" value="UniProtKB-ARBA"/>
</dbReference>
<dbReference type="CDD" id="cd02440">
    <property type="entry name" value="AdoMet_MTases"/>
    <property type="match status" value="1"/>
</dbReference>
<dbReference type="GO" id="GO:0032259">
    <property type="term" value="P:methylation"/>
    <property type="evidence" value="ECO:0007669"/>
    <property type="project" value="UniProtKB-KW"/>
</dbReference>
<evidence type="ECO:0000256" key="2">
    <source>
        <dbReference type="ARBA" id="ARBA00022679"/>
    </source>
</evidence>
<feature type="domain" description="Methyltransferase type 11" evidence="3">
    <location>
        <begin position="46"/>
        <end position="140"/>
    </location>
</feature>
<dbReference type="Gene3D" id="3.40.50.150">
    <property type="entry name" value="Vaccinia Virus protein VP39"/>
    <property type="match status" value="1"/>
</dbReference>
<accession>A0A2M7V727</accession>
<comment type="caution">
    <text evidence="4">The sequence shown here is derived from an EMBL/GenBank/DDBJ whole genome shotgun (WGS) entry which is preliminary data.</text>
</comment>
<proteinExistence type="predicted"/>
<dbReference type="GO" id="GO:0006400">
    <property type="term" value="P:tRNA modification"/>
    <property type="evidence" value="ECO:0007669"/>
    <property type="project" value="UniProtKB-ARBA"/>
</dbReference>
<dbReference type="PANTHER" id="PTHR13069:SF21">
    <property type="entry name" value="ALKYLATED DNA REPAIR PROTEIN ALKB HOMOLOG 8"/>
    <property type="match status" value="1"/>
</dbReference>
<dbReference type="SUPFAM" id="SSF53335">
    <property type="entry name" value="S-adenosyl-L-methionine-dependent methyltransferases"/>
    <property type="match status" value="1"/>
</dbReference>
<dbReference type="Proteomes" id="UP000228568">
    <property type="component" value="Unassembled WGS sequence"/>
</dbReference>
<sequence length="231" mass="26719">MDSKEIIKQNKDVYNKIAPLFASTRQNIWDDMLLFQKYLKDGYSVLDIGCGTGRLYHLLDKFQDIDYIGLDQSEGQIEMAKKDFPNTKYVLAEMTKLPFPDNSFDIIFCIATLHHLPDEGTRLNALSEMHRVLKPGGYVLLTNWNLFSDSVGKIVKKGKFKQNDAEFIIPWLSSEGEVLGERYYYGFKIKELEALFHRTGFEVEDQYFSQKGERVDFNNGHNIVSVLTYNT</sequence>
<dbReference type="AlphaFoldDB" id="A0A2M7V727"/>
<keyword evidence="2" id="KW-0808">Transferase</keyword>
<dbReference type="InterPro" id="IPR013216">
    <property type="entry name" value="Methyltransf_11"/>
</dbReference>